<reference evidence="12 13" key="1">
    <citation type="journal article" date="2015" name="Genome Biol. Evol.">
        <title>Comparative Genomics of a Bacterivorous Green Alga Reveals Evolutionary Causalities and Consequences of Phago-Mixotrophic Mode of Nutrition.</title>
        <authorList>
            <person name="Burns J.A."/>
            <person name="Paasch A."/>
            <person name="Narechania A."/>
            <person name="Kim E."/>
        </authorList>
    </citation>
    <scope>NUCLEOTIDE SEQUENCE [LARGE SCALE GENOMIC DNA]</scope>
    <source>
        <strain evidence="12 13">PLY_AMNH</strain>
    </source>
</reference>
<evidence type="ECO:0000256" key="2">
    <source>
        <dbReference type="ARBA" id="ARBA00006003"/>
    </source>
</evidence>
<evidence type="ECO:0000256" key="6">
    <source>
        <dbReference type="ARBA" id="ARBA00022968"/>
    </source>
</evidence>
<keyword evidence="6" id="KW-0735">Signal-anchor</keyword>
<dbReference type="Pfam" id="PF00777">
    <property type="entry name" value="Glyco_transf_29"/>
    <property type="match status" value="1"/>
</dbReference>
<evidence type="ECO:0000256" key="4">
    <source>
        <dbReference type="ARBA" id="ARBA00022679"/>
    </source>
</evidence>
<evidence type="ECO:0000256" key="3">
    <source>
        <dbReference type="ARBA" id="ARBA00022676"/>
    </source>
</evidence>
<evidence type="ECO:0000256" key="1">
    <source>
        <dbReference type="ARBA" id="ARBA00004323"/>
    </source>
</evidence>
<evidence type="ECO:0000256" key="7">
    <source>
        <dbReference type="ARBA" id="ARBA00022989"/>
    </source>
</evidence>
<dbReference type="InterPro" id="IPR038578">
    <property type="entry name" value="GT29-like_sf"/>
</dbReference>
<keyword evidence="7" id="KW-1133">Transmembrane helix</keyword>
<evidence type="ECO:0000256" key="5">
    <source>
        <dbReference type="ARBA" id="ARBA00022692"/>
    </source>
</evidence>
<evidence type="ECO:0000256" key="10">
    <source>
        <dbReference type="ARBA" id="ARBA00023180"/>
    </source>
</evidence>
<name>A0AAE0KR97_9CHLO</name>
<feature type="non-terminal residue" evidence="12">
    <location>
        <position position="1"/>
    </location>
</feature>
<comment type="subcellular location">
    <subcellularLocation>
        <location evidence="1">Golgi apparatus membrane</location>
        <topology evidence="1">Single-pass type II membrane protein</topology>
    </subcellularLocation>
</comment>
<evidence type="ECO:0000256" key="11">
    <source>
        <dbReference type="SAM" id="MobiDB-lite"/>
    </source>
</evidence>
<comment type="similarity">
    <text evidence="2">Belongs to the glycosyltransferase 29 family.</text>
</comment>
<evidence type="ECO:0000313" key="13">
    <source>
        <dbReference type="Proteomes" id="UP001190700"/>
    </source>
</evidence>
<evidence type="ECO:0000313" key="12">
    <source>
        <dbReference type="EMBL" id="KAK3257896.1"/>
    </source>
</evidence>
<dbReference type="Gene3D" id="3.90.1480.20">
    <property type="entry name" value="Glycosyl transferase family 29"/>
    <property type="match status" value="1"/>
</dbReference>
<accession>A0AAE0KR97</accession>
<feature type="compositionally biased region" description="Basic and acidic residues" evidence="11">
    <location>
        <begin position="35"/>
        <end position="52"/>
    </location>
</feature>
<protein>
    <submittedName>
        <fullName evidence="12">Uncharacterized protein</fullName>
    </submittedName>
</protein>
<dbReference type="GO" id="GO:0008373">
    <property type="term" value="F:sialyltransferase activity"/>
    <property type="evidence" value="ECO:0007669"/>
    <property type="project" value="InterPro"/>
</dbReference>
<evidence type="ECO:0000256" key="9">
    <source>
        <dbReference type="ARBA" id="ARBA00023136"/>
    </source>
</evidence>
<feature type="region of interest" description="Disordered" evidence="11">
    <location>
        <begin position="1"/>
        <end position="20"/>
    </location>
</feature>
<organism evidence="12 13">
    <name type="scientific">Cymbomonas tetramitiformis</name>
    <dbReference type="NCBI Taxonomy" id="36881"/>
    <lineage>
        <taxon>Eukaryota</taxon>
        <taxon>Viridiplantae</taxon>
        <taxon>Chlorophyta</taxon>
        <taxon>Pyramimonadophyceae</taxon>
        <taxon>Pyramimonadales</taxon>
        <taxon>Pyramimonadaceae</taxon>
        <taxon>Cymbomonas</taxon>
    </lineage>
</organism>
<keyword evidence="5" id="KW-0812">Transmembrane</keyword>
<proteinExistence type="inferred from homology"/>
<dbReference type="AlphaFoldDB" id="A0AAE0KR97"/>
<keyword evidence="3" id="KW-0328">Glycosyltransferase</keyword>
<keyword evidence="4" id="KW-0808">Transferase</keyword>
<feature type="region of interest" description="Disordered" evidence="11">
    <location>
        <begin position="29"/>
        <end position="52"/>
    </location>
</feature>
<dbReference type="GO" id="GO:0000139">
    <property type="term" value="C:Golgi membrane"/>
    <property type="evidence" value="ECO:0007669"/>
    <property type="project" value="UniProtKB-SubCell"/>
</dbReference>
<gene>
    <name evidence="12" type="ORF">CYMTET_33032</name>
</gene>
<evidence type="ECO:0000256" key="8">
    <source>
        <dbReference type="ARBA" id="ARBA00023034"/>
    </source>
</evidence>
<keyword evidence="8" id="KW-0333">Golgi apparatus</keyword>
<dbReference type="EMBL" id="LGRX02019990">
    <property type="protein sequence ID" value="KAK3257896.1"/>
    <property type="molecule type" value="Genomic_DNA"/>
</dbReference>
<comment type="caution">
    <text evidence="12">The sequence shown here is derived from an EMBL/GenBank/DDBJ whole genome shotgun (WGS) entry which is preliminary data.</text>
</comment>
<sequence>TVLSDRRGVHGTPPGASLEGLREAALALPEAQEENGVKPELAKAPGDGERRPHTCPGLASNSSTMAPPIWRGLDLASAGEAAAREAAPRTAQRVMLQAAGEGRGGALESKHARERQAMLLAREDERTSVTWRNQWCTKERARGKDLAKRYSEAQRNLVECLSGRTACTETPALREAALHLEGVSMLQWRPACIFSNRMTCPINQTVRSKESGWAYEGVPYNLPLPDGDLRPAAVRRAVRSAAAGIERKGRERFGTCAVVGNGASMLRGVGPIIDSHEAVFRFNDLMRFACHDPSSPNYILCRPKPAPPPSRDQVDVRCLAPYLGCLAP</sequence>
<dbReference type="InterPro" id="IPR001675">
    <property type="entry name" value="Glyco_trans_29"/>
</dbReference>
<keyword evidence="9" id="KW-0472">Membrane</keyword>
<dbReference type="Proteomes" id="UP001190700">
    <property type="component" value="Unassembled WGS sequence"/>
</dbReference>
<keyword evidence="13" id="KW-1185">Reference proteome</keyword>
<keyword evidence="10" id="KW-0325">Glycoprotein</keyword>